<gene>
    <name evidence="1" type="ORF">SPELUC_LOCUS10991</name>
</gene>
<reference evidence="1" key="1">
    <citation type="submission" date="2021-06" db="EMBL/GenBank/DDBJ databases">
        <authorList>
            <person name="Kallberg Y."/>
            <person name="Tangrot J."/>
            <person name="Rosling A."/>
        </authorList>
    </citation>
    <scope>NUCLEOTIDE SEQUENCE</scope>
    <source>
        <strain evidence="1">28 12/20/2015</strain>
    </source>
</reference>
<sequence>MKGLVDYTSSSDNDNDSEEELNRDIKKHIKETQSPENKNSISGKGVKRKAREIDKYDTETETGSVLTPKVKTKKLPPLPLEFLELYQDERRKNYTKHIEDPLSHQGRTRAKPHVEGNWATHVYMEVVIPEDFKSLLRKMKNCAQNAASVANNDSKLHISLSRPLFLKYFQIEKFWENLRKGFENKKRNFTNDEKTRSFLALEVGGGVNE</sequence>
<proteinExistence type="predicted"/>
<evidence type="ECO:0000313" key="2">
    <source>
        <dbReference type="Proteomes" id="UP000789366"/>
    </source>
</evidence>
<feature type="non-terminal residue" evidence="1">
    <location>
        <position position="209"/>
    </location>
</feature>
<keyword evidence="2" id="KW-1185">Reference proteome</keyword>
<comment type="caution">
    <text evidence="1">The sequence shown here is derived from an EMBL/GenBank/DDBJ whole genome shotgun (WGS) entry which is preliminary data.</text>
</comment>
<name>A0ACA9P754_9GLOM</name>
<dbReference type="EMBL" id="CAJVPW010021963">
    <property type="protein sequence ID" value="CAG8695538.1"/>
    <property type="molecule type" value="Genomic_DNA"/>
</dbReference>
<dbReference type="Proteomes" id="UP000789366">
    <property type="component" value="Unassembled WGS sequence"/>
</dbReference>
<accession>A0ACA9P754</accession>
<organism evidence="1 2">
    <name type="scientific">Cetraspora pellucida</name>
    <dbReference type="NCBI Taxonomy" id="1433469"/>
    <lineage>
        <taxon>Eukaryota</taxon>
        <taxon>Fungi</taxon>
        <taxon>Fungi incertae sedis</taxon>
        <taxon>Mucoromycota</taxon>
        <taxon>Glomeromycotina</taxon>
        <taxon>Glomeromycetes</taxon>
        <taxon>Diversisporales</taxon>
        <taxon>Gigasporaceae</taxon>
        <taxon>Cetraspora</taxon>
    </lineage>
</organism>
<evidence type="ECO:0000313" key="1">
    <source>
        <dbReference type="EMBL" id="CAG8695538.1"/>
    </source>
</evidence>
<protein>
    <submittedName>
        <fullName evidence="1">11678_t:CDS:1</fullName>
    </submittedName>
</protein>